<dbReference type="InterPro" id="IPR024930">
    <property type="entry name" value="Skp_dom_sf"/>
</dbReference>
<evidence type="ECO:0000256" key="2">
    <source>
        <dbReference type="ARBA" id="ARBA00022729"/>
    </source>
</evidence>
<dbReference type="OrthoDB" id="7868372at2"/>
<keyword evidence="3" id="KW-0175">Coiled coil</keyword>
<evidence type="ECO:0000313" key="7">
    <source>
        <dbReference type="Proteomes" id="UP000196878"/>
    </source>
</evidence>
<dbReference type="SUPFAM" id="SSF111384">
    <property type="entry name" value="OmpH-like"/>
    <property type="match status" value="1"/>
</dbReference>
<organism evidence="6 7">
    <name type="scientific">Haematobacter genomosp. 1</name>
    <dbReference type="NCBI Taxonomy" id="366618"/>
    <lineage>
        <taxon>Bacteria</taxon>
        <taxon>Pseudomonadati</taxon>
        <taxon>Pseudomonadota</taxon>
        <taxon>Alphaproteobacteria</taxon>
        <taxon>Rhodobacterales</taxon>
        <taxon>Paracoccaceae</taxon>
        <taxon>Haematobacter</taxon>
    </lineage>
</organism>
<accession>A0A212ACV9</accession>
<dbReference type="PANTHER" id="PTHR35089">
    <property type="entry name" value="CHAPERONE PROTEIN SKP"/>
    <property type="match status" value="1"/>
</dbReference>
<feature type="region of interest" description="Disordered" evidence="4">
    <location>
        <begin position="188"/>
        <end position="209"/>
    </location>
</feature>
<dbReference type="RefSeq" id="WP_088214851.1">
    <property type="nucleotide sequence ID" value="NZ_NIPW01000010.1"/>
</dbReference>
<dbReference type="Proteomes" id="UP000196878">
    <property type="component" value="Unassembled WGS sequence"/>
</dbReference>
<gene>
    <name evidence="6" type="ORF">CDV49_07080</name>
</gene>
<sequence>MRARPIACLISAALWGGGAAGQEAVPAPPVPNVWPVPHPAAAVTPLLTVDQERLFAESAFGKAAQRALEDESRALAAENRRIETELVEEERALTDLRKTLPADDFRKRAQAFDEKVVRIRQEQDAKSRDLGRRTDEDRKRLLQAAVPILAQLVAERGAVAVLDVRAVLIASSQIDITDDAITRLDTVLGEDSGAEERPIPPVEGAPGTP</sequence>
<dbReference type="SMART" id="SM00935">
    <property type="entry name" value="OmpH"/>
    <property type="match status" value="1"/>
</dbReference>
<dbReference type="InterPro" id="IPR005632">
    <property type="entry name" value="Chaperone_Skp"/>
</dbReference>
<feature type="chain" id="PRO_5012239467" evidence="5">
    <location>
        <begin position="21"/>
        <end position="209"/>
    </location>
</feature>
<evidence type="ECO:0000256" key="4">
    <source>
        <dbReference type="SAM" id="MobiDB-lite"/>
    </source>
</evidence>
<evidence type="ECO:0000313" key="6">
    <source>
        <dbReference type="EMBL" id="OWJ78861.1"/>
    </source>
</evidence>
<keyword evidence="2 5" id="KW-0732">Signal</keyword>
<reference evidence="6 7" key="1">
    <citation type="submission" date="2016-12" db="EMBL/GenBank/DDBJ databases">
        <title>Comparison of Traditional DNA-DNA Hybridization with In Silico Genomic Analysis.</title>
        <authorList>
            <person name="Nicholson A.C."/>
            <person name="Humrighouse B.W."/>
            <person name="Graziano J."/>
            <person name="Lasker B."/>
            <person name="Whitney A.M."/>
            <person name="Mcquiston J.R."/>
        </authorList>
    </citation>
    <scope>NUCLEOTIDE SEQUENCE [LARGE SCALE GENOMIC DNA]</scope>
    <source>
        <strain evidence="6 7">H2240</strain>
    </source>
</reference>
<proteinExistence type="inferred from homology"/>
<evidence type="ECO:0000256" key="1">
    <source>
        <dbReference type="ARBA" id="ARBA00009091"/>
    </source>
</evidence>
<dbReference type="GO" id="GO:0005829">
    <property type="term" value="C:cytosol"/>
    <property type="evidence" value="ECO:0007669"/>
    <property type="project" value="TreeGrafter"/>
</dbReference>
<name>A0A212ACV9_9RHOB</name>
<comment type="caution">
    <text evidence="6">The sequence shown here is derived from an EMBL/GenBank/DDBJ whole genome shotgun (WGS) entry which is preliminary data.</text>
</comment>
<feature type="signal peptide" evidence="5">
    <location>
        <begin position="1"/>
        <end position="20"/>
    </location>
</feature>
<feature type="compositionally biased region" description="Pro residues" evidence="4">
    <location>
        <begin position="199"/>
        <end position="209"/>
    </location>
</feature>
<keyword evidence="7" id="KW-1185">Reference proteome</keyword>
<dbReference type="GO" id="GO:0051082">
    <property type="term" value="F:unfolded protein binding"/>
    <property type="evidence" value="ECO:0007669"/>
    <property type="project" value="InterPro"/>
</dbReference>
<dbReference type="GO" id="GO:0050821">
    <property type="term" value="P:protein stabilization"/>
    <property type="evidence" value="ECO:0007669"/>
    <property type="project" value="TreeGrafter"/>
</dbReference>
<protein>
    <submittedName>
        <fullName evidence="6">Outer membrane chaperone Skp</fullName>
    </submittedName>
</protein>
<dbReference type="Gene3D" id="3.30.910.20">
    <property type="entry name" value="Skp domain"/>
    <property type="match status" value="1"/>
</dbReference>
<dbReference type="EMBL" id="NIPW01000010">
    <property type="protein sequence ID" value="OWJ78861.1"/>
    <property type="molecule type" value="Genomic_DNA"/>
</dbReference>
<comment type="similarity">
    <text evidence="1">Belongs to the Skp family.</text>
</comment>
<dbReference type="AlphaFoldDB" id="A0A212ACV9"/>
<evidence type="ECO:0000256" key="5">
    <source>
        <dbReference type="SAM" id="SignalP"/>
    </source>
</evidence>
<feature type="coiled-coil region" evidence="3">
    <location>
        <begin position="65"/>
        <end position="99"/>
    </location>
</feature>
<evidence type="ECO:0000256" key="3">
    <source>
        <dbReference type="SAM" id="Coils"/>
    </source>
</evidence>
<dbReference type="Pfam" id="PF03938">
    <property type="entry name" value="OmpH"/>
    <property type="match status" value="1"/>
</dbReference>
<dbReference type="PANTHER" id="PTHR35089:SF1">
    <property type="entry name" value="CHAPERONE PROTEIN SKP"/>
    <property type="match status" value="1"/>
</dbReference>